<feature type="transmembrane region" description="Helical" evidence="14">
    <location>
        <begin position="590"/>
        <end position="614"/>
    </location>
</feature>
<dbReference type="InterPro" id="IPR052192">
    <property type="entry name" value="Insect_Ionotropic_Sensory_Rcpt"/>
</dbReference>
<evidence type="ECO:0000256" key="9">
    <source>
        <dbReference type="ARBA" id="ARBA00023136"/>
    </source>
</evidence>
<evidence type="ECO:0000256" key="4">
    <source>
        <dbReference type="ARBA" id="ARBA00022475"/>
    </source>
</evidence>
<organism evidence="18 19">
    <name type="scientific">Drosophila rubida</name>
    <dbReference type="NCBI Taxonomy" id="30044"/>
    <lineage>
        <taxon>Eukaryota</taxon>
        <taxon>Metazoa</taxon>
        <taxon>Ecdysozoa</taxon>
        <taxon>Arthropoda</taxon>
        <taxon>Hexapoda</taxon>
        <taxon>Insecta</taxon>
        <taxon>Pterygota</taxon>
        <taxon>Neoptera</taxon>
        <taxon>Endopterygota</taxon>
        <taxon>Diptera</taxon>
        <taxon>Brachycera</taxon>
        <taxon>Muscomorpha</taxon>
        <taxon>Ephydroidea</taxon>
        <taxon>Drosophilidae</taxon>
        <taxon>Drosophila</taxon>
    </lineage>
</organism>
<name>A0AAD4JYA3_9MUSC</name>
<dbReference type="PANTHER" id="PTHR42643">
    <property type="entry name" value="IONOTROPIC RECEPTOR 20A-RELATED"/>
    <property type="match status" value="1"/>
</dbReference>
<evidence type="ECO:0000256" key="15">
    <source>
        <dbReference type="SAM" id="SignalP"/>
    </source>
</evidence>
<dbReference type="EMBL" id="JAJJHW010002585">
    <property type="protein sequence ID" value="KAH8370198.1"/>
    <property type="molecule type" value="Genomic_DNA"/>
</dbReference>
<dbReference type="SUPFAM" id="SSF53850">
    <property type="entry name" value="Periplasmic binding protein-like II"/>
    <property type="match status" value="1"/>
</dbReference>
<comment type="subcellular location">
    <subcellularLocation>
        <location evidence="2">Cell membrane</location>
        <topology evidence="2">Multi-pass membrane protein</topology>
    </subcellularLocation>
    <subcellularLocation>
        <location evidence="1">Cell projection</location>
        <location evidence="1">Dendrite</location>
    </subcellularLocation>
</comment>
<evidence type="ECO:0000256" key="1">
    <source>
        <dbReference type="ARBA" id="ARBA00004279"/>
    </source>
</evidence>
<evidence type="ECO:0000256" key="13">
    <source>
        <dbReference type="ARBA" id="ARBA00072222"/>
    </source>
</evidence>
<dbReference type="Proteomes" id="UP001200034">
    <property type="component" value="Unassembled WGS sequence"/>
</dbReference>
<evidence type="ECO:0000256" key="6">
    <source>
        <dbReference type="ARBA" id="ARBA00022692"/>
    </source>
</evidence>
<dbReference type="GO" id="GO:0004984">
    <property type="term" value="F:olfactory receptor activity"/>
    <property type="evidence" value="ECO:0007669"/>
    <property type="project" value="UniProtKB-ARBA"/>
</dbReference>
<evidence type="ECO:0000256" key="10">
    <source>
        <dbReference type="ARBA" id="ARBA00023170"/>
    </source>
</evidence>
<protein>
    <recommendedName>
        <fullName evidence="13">Ionotropic receptor 75a</fullName>
    </recommendedName>
</protein>
<proteinExistence type="inferred from homology"/>
<evidence type="ECO:0000256" key="11">
    <source>
        <dbReference type="ARBA" id="ARBA00023180"/>
    </source>
</evidence>
<dbReference type="AlphaFoldDB" id="A0AAD4JYA3"/>
<evidence type="ECO:0000259" key="16">
    <source>
        <dbReference type="Pfam" id="PF00060"/>
    </source>
</evidence>
<evidence type="ECO:0000256" key="8">
    <source>
        <dbReference type="ARBA" id="ARBA00022989"/>
    </source>
</evidence>
<keyword evidence="7" id="KW-0552">Olfaction</keyword>
<comment type="similarity">
    <text evidence="3">Belongs to the glutamate-gated ion channel (TC 1.A.10.1) family.</text>
</comment>
<evidence type="ECO:0000313" key="19">
    <source>
        <dbReference type="Proteomes" id="UP001200034"/>
    </source>
</evidence>
<evidence type="ECO:0000256" key="7">
    <source>
        <dbReference type="ARBA" id="ARBA00022725"/>
    </source>
</evidence>
<dbReference type="Pfam" id="PF00060">
    <property type="entry name" value="Lig_chan"/>
    <property type="match status" value="1"/>
</dbReference>
<dbReference type="GO" id="GO:0030425">
    <property type="term" value="C:dendrite"/>
    <property type="evidence" value="ECO:0007669"/>
    <property type="project" value="UniProtKB-SubCell"/>
</dbReference>
<keyword evidence="4" id="KW-1003">Cell membrane</keyword>
<evidence type="ECO:0000256" key="14">
    <source>
        <dbReference type="SAM" id="Phobius"/>
    </source>
</evidence>
<feature type="transmembrane region" description="Helical" evidence="14">
    <location>
        <begin position="334"/>
        <end position="353"/>
    </location>
</feature>
<feature type="domain" description="Ionotropic glutamate receptor C-terminal" evidence="16">
    <location>
        <begin position="333"/>
        <end position="491"/>
    </location>
</feature>
<accession>A0AAD4JYA3</accession>
<evidence type="ECO:0000256" key="5">
    <source>
        <dbReference type="ARBA" id="ARBA00022606"/>
    </source>
</evidence>
<keyword evidence="12" id="KW-0966">Cell projection</keyword>
<comment type="caution">
    <text evidence="18">The sequence shown here is derived from an EMBL/GenBank/DDBJ whole genome shotgun (WGS) entry which is preliminary data.</text>
</comment>
<dbReference type="FunFam" id="1.10.287.70:FF:000180">
    <property type="entry name" value="Ionotropic receptor 75a"/>
    <property type="match status" value="1"/>
</dbReference>
<sequence length="617" mass="70788">MTILSLFQLIVYNLLQVKLRDVIVFHCWRNSALLQLAQLFSQNYIFSQYVNLNSAPEHWVNFHKVYLDSELTKLGVFLDLSCSHSAYITNQSSRARLYSEHFHWLLYDETCNMSQLTALFDKANLSINADVSYVQLAEESNEGSLFTLYDVYSRGSHLGGQLNVTIDQSVYCNHSSCAVRQYLSELHTRTRLQQRSNLEGITFRQVALVTVLPLNSSAQELLGFLDSEQDAHVDWISRLGYRNNLHLQEMLQFNVSYVWVDQWSLNDTIGGAMGEVVNEHVELSTTAFVLSTARLRKIFPTTDIGQFRSVCIFRTPHNAGIKTGVFLEPFKPSVWLVFVALLMFAGLLLWLIFRLEHHWLRRYLAYIPSLLTSCLISFGAACIQGSHLIPHSTGGRLAFIALMLTSFLMYNYYTSIVVSTLLGSPVRSNIKTIQQLADSSLDVGFETIPFNWAYLNSSPRSDIINLVKRKVDGRSPSSIWFSAQEGVLRVRDQPGFVFISEASFSYNFVEKYYMPHEICELNEILFRPESSVYTIVHRNSTYKELLKQIQLRMLEGGMTQKHRRFYTKSKLHCFSNNYVINVGMEYAAPLFMALLAAYIVSFIILLLELGWAYLSRR</sequence>
<evidence type="ECO:0000256" key="12">
    <source>
        <dbReference type="ARBA" id="ARBA00023273"/>
    </source>
</evidence>
<dbReference type="GO" id="GO:0044297">
    <property type="term" value="C:cell body"/>
    <property type="evidence" value="ECO:0007669"/>
    <property type="project" value="UniProtKB-ARBA"/>
</dbReference>
<keyword evidence="10" id="KW-0675">Receptor</keyword>
<keyword evidence="5" id="KW-0716">Sensory transduction</keyword>
<reference evidence="18" key="1">
    <citation type="journal article" date="2021" name="Mol. Ecol. Resour.">
        <title>Phylogenomic analyses of the genus Drosophila reveals genomic signals of climate adaptation.</title>
        <authorList>
            <person name="Li F."/>
            <person name="Rane R.V."/>
            <person name="Luria V."/>
            <person name="Xiong Z."/>
            <person name="Chen J."/>
            <person name="Li Z."/>
            <person name="Catullo R.A."/>
            <person name="Griffin P.C."/>
            <person name="Schiffer M."/>
            <person name="Pearce S."/>
            <person name="Lee S.F."/>
            <person name="McElroy K."/>
            <person name="Stocker A."/>
            <person name="Shirriffs J."/>
            <person name="Cockerell F."/>
            <person name="Coppin C."/>
            <person name="Sgro C.M."/>
            <person name="Karger A."/>
            <person name="Cain J.W."/>
            <person name="Weber J.A."/>
            <person name="Santpere G."/>
            <person name="Kirschner M.W."/>
            <person name="Hoffmann A.A."/>
            <person name="Oakeshott J.G."/>
            <person name="Zhang G."/>
        </authorList>
    </citation>
    <scope>NUCLEOTIDE SEQUENCE</scope>
    <source>
        <strain evidence="18">BGI-SZ-2011g</strain>
    </source>
</reference>
<dbReference type="Gene3D" id="1.10.287.70">
    <property type="match status" value="1"/>
</dbReference>
<feature type="domain" description="Ionotropic receptor 75a N-terminal" evidence="17">
    <location>
        <begin position="15"/>
        <end position="204"/>
    </location>
</feature>
<keyword evidence="6 14" id="KW-0812">Transmembrane</keyword>
<evidence type="ECO:0000259" key="17">
    <source>
        <dbReference type="Pfam" id="PF24576"/>
    </source>
</evidence>
<keyword evidence="9 14" id="KW-0472">Membrane</keyword>
<feature type="signal peptide" evidence="15">
    <location>
        <begin position="1"/>
        <end position="19"/>
    </location>
</feature>
<evidence type="ECO:0000313" key="18">
    <source>
        <dbReference type="EMBL" id="KAH8370198.1"/>
    </source>
</evidence>
<keyword evidence="11" id="KW-0325">Glycoprotein</keyword>
<feature type="chain" id="PRO_5042247727" description="Ionotropic receptor 75a" evidence="15">
    <location>
        <begin position="20"/>
        <end position="617"/>
    </location>
</feature>
<dbReference type="PANTHER" id="PTHR42643:SF32">
    <property type="entry name" value="IONOTROPIC RECEPTOR 31A, ISOFORM C-RELATED"/>
    <property type="match status" value="1"/>
</dbReference>
<gene>
    <name evidence="18" type="ORF">KR093_002595</name>
</gene>
<feature type="transmembrane region" description="Helical" evidence="14">
    <location>
        <begin position="398"/>
        <end position="422"/>
    </location>
</feature>
<keyword evidence="8 14" id="KW-1133">Transmembrane helix</keyword>
<evidence type="ECO:0000256" key="3">
    <source>
        <dbReference type="ARBA" id="ARBA00008685"/>
    </source>
</evidence>
<dbReference type="InterPro" id="IPR057074">
    <property type="entry name" value="IR75A_N"/>
</dbReference>
<feature type="transmembrane region" description="Helical" evidence="14">
    <location>
        <begin position="365"/>
        <end position="386"/>
    </location>
</feature>
<keyword evidence="15" id="KW-0732">Signal</keyword>
<evidence type="ECO:0000256" key="2">
    <source>
        <dbReference type="ARBA" id="ARBA00004651"/>
    </source>
</evidence>
<dbReference type="GO" id="GO:0015276">
    <property type="term" value="F:ligand-gated monoatomic ion channel activity"/>
    <property type="evidence" value="ECO:0007669"/>
    <property type="project" value="InterPro"/>
</dbReference>
<dbReference type="GO" id="GO:0005886">
    <property type="term" value="C:plasma membrane"/>
    <property type="evidence" value="ECO:0007669"/>
    <property type="project" value="UniProtKB-SubCell"/>
</dbReference>
<keyword evidence="19" id="KW-1185">Reference proteome</keyword>
<dbReference type="InterPro" id="IPR001320">
    <property type="entry name" value="Iontro_rcpt_C"/>
</dbReference>
<dbReference type="Pfam" id="PF24576">
    <property type="entry name" value="IR75A_N"/>
    <property type="match status" value="1"/>
</dbReference>